<comment type="caution">
    <text evidence="1">The sequence shown here is derived from an EMBL/GenBank/DDBJ whole genome shotgun (WGS) entry which is preliminary data.</text>
</comment>
<proteinExistence type="predicted"/>
<dbReference type="Proteomes" id="UP000724584">
    <property type="component" value="Unassembled WGS sequence"/>
</dbReference>
<sequence length="536" mass="56782">MNPTLDELTPGLGDLPPLLHLTIKETADGLQSGRFTTVDLAKAYLARIDEASAFKAVLQINPDALSVAQRLDEERTRSGSRGPLHGIPILVKDNIATSDNLDVSAGSYALLGAKPSAESSVISKLRDAGVLILGKTNMSEWANFRGLNISSGWSPRGGQTLGAYYPGSTPEGSSSGSAVAAALGLSAAAIGTETFGSILEPAELNNVVGLKPSRGLVANDGAIPISSRQDVIGTLTRTVKDAAYLLTTMAGRSEKDKGTWNIPFENIPDFTTHCKGTDLSGITIGVPRNAFTADPMSPIMLSFESALKTLGSAGATVVDSADFPEADGFKKLNQQVRGIVRSSEFKRDVVHYLGTLETNPNNLHTAEDIIEFTKSFPAEEYPDRDIGKFLWTQAEGIDVNSDKYKEMVKQEQFYGGEGGILGAMEKHGLDLLVVPSSLGIANDLAAKMGFPVLGVPLGFYPKGTPIELDDSKPNLVRVAPGIPYSLTLISKAFSDGILIQVAHAFEQLSGVRQNGPLPFQLPATELGDVQTGALET</sequence>
<keyword evidence="2" id="KW-1185">Reference proteome</keyword>
<evidence type="ECO:0000313" key="2">
    <source>
        <dbReference type="Proteomes" id="UP000724584"/>
    </source>
</evidence>
<name>A0ACB7PK17_9PEZI</name>
<reference evidence="1 2" key="1">
    <citation type="journal article" date="2021" name="Nat. Commun.">
        <title>Genetic determinants of endophytism in the Arabidopsis root mycobiome.</title>
        <authorList>
            <person name="Mesny F."/>
            <person name="Miyauchi S."/>
            <person name="Thiergart T."/>
            <person name="Pickel B."/>
            <person name="Atanasova L."/>
            <person name="Karlsson M."/>
            <person name="Huettel B."/>
            <person name="Barry K.W."/>
            <person name="Haridas S."/>
            <person name="Chen C."/>
            <person name="Bauer D."/>
            <person name="Andreopoulos W."/>
            <person name="Pangilinan J."/>
            <person name="LaButti K."/>
            <person name="Riley R."/>
            <person name="Lipzen A."/>
            <person name="Clum A."/>
            <person name="Drula E."/>
            <person name="Henrissat B."/>
            <person name="Kohler A."/>
            <person name="Grigoriev I.V."/>
            <person name="Martin F.M."/>
            <person name="Hacquard S."/>
        </authorList>
    </citation>
    <scope>NUCLEOTIDE SEQUENCE [LARGE SCALE GENOMIC DNA]</scope>
    <source>
        <strain evidence="1 2">MPI-SDFR-AT-0079</strain>
    </source>
</reference>
<dbReference type="EMBL" id="JAGIZQ010000001">
    <property type="protein sequence ID" value="KAH6649416.1"/>
    <property type="molecule type" value="Genomic_DNA"/>
</dbReference>
<evidence type="ECO:0000313" key="1">
    <source>
        <dbReference type="EMBL" id="KAH6649416.1"/>
    </source>
</evidence>
<protein>
    <submittedName>
        <fullName evidence="1">Glutamyl-tRNA amidotransferase subunit A</fullName>
    </submittedName>
</protein>
<organism evidence="1 2">
    <name type="scientific">Chaetomium tenue</name>
    <dbReference type="NCBI Taxonomy" id="1854479"/>
    <lineage>
        <taxon>Eukaryota</taxon>
        <taxon>Fungi</taxon>
        <taxon>Dikarya</taxon>
        <taxon>Ascomycota</taxon>
        <taxon>Pezizomycotina</taxon>
        <taxon>Sordariomycetes</taxon>
        <taxon>Sordariomycetidae</taxon>
        <taxon>Sordariales</taxon>
        <taxon>Chaetomiaceae</taxon>
        <taxon>Chaetomium</taxon>
    </lineage>
</organism>
<gene>
    <name evidence="1" type="ORF">F5144DRAFT_552948</name>
</gene>
<accession>A0ACB7PK17</accession>